<accession>A0A2R5G4G1</accession>
<dbReference type="Gene3D" id="3.40.50.300">
    <property type="entry name" value="P-loop containing nucleotide triphosphate hydrolases"/>
    <property type="match status" value="1"/>
</dbReference>
<evidence type="ECO:0000256" key="1">
    <source>
        <dbReference type="SAM" id="MobiDB-lite"/>
    </source>
</evidence>
<comment type="caution">
    <text evidence="2">The sequence shown here is derived from an EMBL/GenBank/DDBJ whole genome shotgun (WGS) entry which is preliminary data.</text>
</comment>
<sequence length="649" mass="72180">MNAWHASQLLAEEEEEAGMAGTQKKARNSPGDVQAYRRQEGPVLTVLTGTHATNASNTLQVSSQSVKCQAVNEAMRGLWTQFSDGLHYVKAKEALISALSKLDPTDRCTFSSTARNYQYTFPMAIKPSQRCSLQVARELANRKYLMGPTGEPATRITVPWFLLRPDLVTLERLCHKTGVRVRYLVTVGHDTATAAFSNEGCPRFNTLLAKRGVYKEILLLVALSDLSHQLGKLQYAEVIVSECRATSRVKRLLHDSRLETSSASARVRAKFLNNEELSEPALKCFRSPIGDRLDVVSKSHVPSILANELFLGEKLKKTVFAGSSTDPDTKIPTVVFVAGVEGSGHHMMSTLGRKHTTRELYDTLTDYLADSRWRDDSLEEHGPARERLVNVLRGLHNTNTSDGSKLFFLNTVFTEAAVNMYSYPWGGPRCYMKKFARPICNIDLYELVKIGEEAGVDFRVVVLRRALGAAIVSSSINRNFGTVNSQTRSLGMSWSLLRESLRSIDDAFIEQFNYEDLIKQPLEECPRLVKHLNVDPESPLGQHFNETLMQSYLEFGKKNTDSWKVKLTDNQFTLISDMLYFPEELIDDFNTEEAIILRAGRAAKVAAEVANSGKGLSDEEVARLALIAQNNAIAKARADLASKSADSAS</sequence>
<evidence type="ECO:0000313" key="2">
    <source>
        <dbReference type="EMBL" id="GBG25912.1"/>
    </source>
</evidence>
<keyword evidence="3" id="KW-1185">Reference proteome</keyword>
<dbReference type="InterPro" id="IPR027417">
    <property type="entry name" value="P-loop_NTPase"/>
</dbReference>
<dbReference type="SUPFAM" id="SSF52540">
    <property type="entry name" value="P-loop containing nucleoside triphosphate hydrolases"/>
    <property type="match status" value="1"/>
</dbReference>
<protein>
    <submittedName>
        <fullName evidence="2">Uncharacterized protein</fullName>
    </submittedName>
</protein>
<dbReference type="AlphaFoldDB" id="A0A2R5G4G1"/>
<evidence type="ECO:0000313" key="3">
    <source>
        <dbReference type="Proteomes" id="UP000241890"/>
    </source>
</evidence>
<dbReference type="EMBL" id="BEYU01000016">
    <property type="protein sequence ID" value="GBG25912.1"/>
    <property type="molecule type" value="Genomic_DNA"/>
</dbReference>
<reference evidence="2 3" key="1">
    <citation type="submission" date="2017-12" db="EMBL/GenBank/DDBJ databases">
        <title>Sequencing, de novo assembly and annotation of complete genome of a new Thraustochytrid species, strain FCC1311.</title>
        <authorList>
            <person name="Sedici K."/>
            <person name="Godart F."/>
            <person name="Aiese Cigliano R."/>
            <person name="Sanseverino W."/>
            <person name="Barakat M."/>
            <person name="Ortet P."/>
            <person name="Marechal E."/>
            <person name="Cagnac O."/>
            <person name="Amato A."/>
        </authorList>
    </citation>
    <scope>NUCLEOTIDE SEQUENCE [LARGE SCALE GENOMIC DNA]</scope>
</reference>
<proteinExistence type="predicted"/>
<organism evidence="2 3">
    <name type="scientific">Hondaea fermentalgiana</name>
    <dbReference type="NCBI Taxonomy" id="2315210"/>
    <lineage>
        <taxon>Eukaryota</taxon>
        <taxon>Sar</taxon>
        <taxon>Stramenopiles</taxon>
        <taxon>Bigyra</taxon>
        <taxon>Labyrinthulomycetes</taxon>
        <taxon>Thraustochytrida</taxon>
        <taxon>Thraustochytriidae</taxon>
        <taxon>Hondaea</taxon>
    </lineage>
</organism>
<dbReference type="Proteomes" id="UP000241890">
    <property type="component" value="Unassembled WGS sequence"/>
</dbReference>
<dbReference type="InParanoid" id="A0A2R5G4G1"/>
<gene>
    <name evidence="2" type="ORF">FCC1311_021312</name>
</gene>
<feature type="region of interest" description="Disordered" evidence="1">
    <location>
        <begin position="13"/>
        <end position="37"/>
    </location>
</feature>
<name>A0A2R5G4G1_9STRA</name>